<evidence type="ECO:0000313" key="9">
    <source>
        <dbReference type="EMBL" id="XDT70902.1"/>
    </source>
</evidence>
<evidence type="ECO:0000256" key="7">
    <source>
        <dbReference type="ARBA" id="ARBA00023136"/>
    </source>
</evidence>
<dbReference type="Gene3D" id="3.30.2090.10">
    <property type="entry name" value="Multidrug efflux transporter AcrB TolC docking domain, DN and DC subdomains"/>
    <property type="match status" value="2"/>
</dbReference>
<keyword evidence="5 8" id="KW-0812">Transmembrane</keyword>
<reference evidence="9" key="1">
    <citation type="submission" date="2024-05" db="EMBL/GenBank/DDBJ databases">
        <title>Genome sequencing of novel strain.</title>
        <authorList>
            <person name="Ganbat D."/>
            <person name="Ganbat S."/>
            <person name="Lee S.-J."/>
        </authorList>
    </citation>
    <scope>NUCLEOTIDE SEQUENCE</scope>
    <source>
        <strain evidence="9">SMD15-11</strain>
    </source>
</reference>
<dbReference type="Gene3D" id="3.30.70.1440">
    <property type="entry name" value="Multidrug efflux transporter AcrB pore domain"/>
    <property type="match status" value="1"/>
</dbReference>
<gene>
    <name evidence="9" type="ORF">AAIA72_08745</name>
</gene>
<keyword evidence="2" id="KW-0813">Transport</keyword>
<protein>
    <submittedName>
        <fullName evidence="9">Efflux RND transporter permease subunit</fullName>
    </submittedName>
</protein>
<accession>A0AB39US70</accession>
<organism evidence="9">
    <name type="scientific">Thermohahella caldifontis</name>
    <dbReference type="NCBI Taxonomy" id="3142973"/>
    <lineage>
        <taxon>Bacteria</taxon>
        <taxon>Pseudomonadati</taxon>
        <taxon>Pseudomonadota</taxon>
        <taxon>Gammaproteobacteria</taxon>
        <taxon>Oceanospirillales</taxon>
        <taxon>Hahellaceae</taxon>
        <taxon>Thermohahella</taxon>
    </lineage>
</organism>
<feature type="transmembrane region" description="Helical" evidence="8">
    <location>
        <begin position="872"/>
        <end position="892"/>
    </location>
</feature>
<dbReference type="SUPFAM" id="SSF82714">
    <property type="entry name" value="Multidrug efflux transporter AcrB TolC docking domain, DN and DC subdomains"/>
    <property type="match status" value="2"/>
</dbReference>
<dbReference type="SUPFAM" id="SSF82693">
    <property type="entry name" value="Multidrug efflux transporter AcrB pore domain, PN1, PN2, PC1 and PC2 subdomains"/>
    <property type="match status" value="4"/>
</dbReference>
<evidence type="ECO:0000256" key="2">
    <source>
        <dbReference type="ARBA" id="ARBA00022448"/>
    </source>
</evidence>
<dbReference type="RefSeq" id="WP_369599943.1">
    <property type="nucleotide sequence ID" value="NZ_CP154858.1"/>
</dbReference>
<keyword evidence="7 8" id="KW-0472">Membrane</keyword>
<dbReference type="Gene3D" id="1.20.1640.10">
    <property type="entry name" value="Multidrug efflux transporter AcrB transmembrane domain"/>
    <property type="match status" value="2"/>
</dbReference>
<dbReference type="AlphaFoldDB" id="A0AB39US70"/>
<comment type="subcellular location">
    <subcellularLocation>
        <location evidence="1">Cell inner membrane</location>
        <topology evidence="1">Multi-pass membrane protein</topology>
    </subcellularLocation>
</comment>
<feature type="transmembrane region" description="Helical" evidence="8">
    <location>
        <begin position="524"/>
        <end position="542"/>
    </location>
</feature>
<dbReference type="InterPro" id="IPR027463">
    <property type="entry name" value="AcrB_DN_DC_subdom"/>
</dbReference>
<dbReference type="Gene3D" id="3.30.70.1320">
    <property type="entry name" value="Multidrug efflux transporter AcrB pore domain like"/>
    <property type="match status" value="1"/>
</dbReference>
<evidence type="ECO:0000256" key="1">
    <source>
        <dbReference type="ARBA" id="ARBA00004429"/>
    </source>
</evidence>
<dbReference type="FunFam" id="1.20.1640.10:FF:000001">
    <property type="entry name" value="Efflux pump membrane transporter"/>
    <property type="match status" value="1"/>
</dbReference>
<dbReference type="GO" id="GO:0005886">
    <property type="term" value="C:plasma membrane"/>
    <property type="evidence" value="ECO:0007669"/>
    <property type="project" value="UniProtKB-SubCell"/>
</dbReference>
<evidence type="ECO:0000256" key="5">
    <source>
        <dbReference type="ARBA" id="ARBA00022692"/>
    </source>
</evidence>
<dbReference type="Gene3D" id="3.30.70.1430">
    <property type="entry name" value="Multidrug efflux transporter AcrB pore domain"/>
    <property type="match status" value="2"/>
</dbReference>
<feature type="transmembrane region" description="Helical" evidence="8">
    <location>
        <begin position="846"/>
        <end position="865"/>
    </location>
</feature>
<feature type="transmembrane region" description="Helical" evidence="8">
    <location>
        <begin position="944"/>
        <end position="963"/>
    </location>
</feature>
<feature type="transmembrane region" description="Helical" evidence="8">
    <location>
        <begin position="898"/>
        <end position="923"/>
    </location>
</feature>
<dbReference type="GO" id="GO:0042910">
    <property type="term" value="F:xenobiotic transmembrane transporter activity"/>
    <property type="evidence" value="ECO:0007669"/>
    <property type="project" value="TreeGrafter"/>
</dbReference>
<keyword evidence="4" id="KW-0997">Cell inner membrane</keyword>
<feature type="transmembrane region" description="Helical" evidence="8">
    <location>
        <begin position="430"/>
        <end position="450"/>
    </location>
</feature>
<dbReference type="SUPFAM" id="SSF82866">
    <property type="entry name" value="Multidrug efflux transporter AcrB transmembrane domain"/>
    <property type="match status" value="2"/>
</dbReference>
<dbReference type="PANTHER" id="PTHR32063">
    <property type="match status" value="1"/>
</dbReference>
<evidence type="ECO:0000256" key="4">
    <source>
        <dbReference type="ARBA" id="ARBA00022519"/>
    </source>
</evidence>
<dbReference type="KEGG" id="tcd:AAIA72_08745"/>
<evidence type="ECO:0000256" key="6">
    <source>
        <dbReference type="ARBA" id="ARBA00022989"/>
    </source>
</evidence>
<keyword evidence="6 8" id="KW-1133">Transmembrane helix</keyword>
<feature type="transmembrane region" description="Helical" evidence="8">
    <location>
        <begin position="462"/>
        <end position="480"/>
    </location>
</feature>
<evidence type="ECO:0000256" key="3">
    <source>
        <dbReference type="ARBA" id="ARBA00022475"/>
    </source>
</evidence>
<feature type="transmembrane region" description="Helical" evidence="8">
    <location>
        <begin position="975"/>
        <end position="1001"/>
    </location>
</feature>
<name>A0AB39US70_9GAMM</name>
<keyword evidence="3" id="KW-1003">Cell membrane</keyword>
<sequence>MHFTDIFIRRPVLASVVSLVILLLGLNAIKSMQVRQYPELESAVITITTAYPGASSDLVAGFITSPIQQAVASTEGVDYLKSTSKQSVSVVEVHLKLGQNSDTAMTEVLSKVAEVRQQLPEEAEEPVIAKQAAQTTALLYLSFYSDAMSEAQITDYLKRVVQPLLETTEGVSEAQLLGAKTFAMRIWLNPQKLAAFGLTPQDVAAAVGSNSFLSAAGQSKGQYIAINLSADTDLHDLAEFRRLVVKRDQGTLVRLEDVASVELGAESEDSAVYFNGQRAVFMAINALPSANPLDVIDAVYARLPDIRRQLPSALNMKVAYDATRFIRDSINEVIKTVGEATVIVIFVIFLFLGSVRSVLVPVVTIPLSLVGVCLFLLMLGYSINLLTLLAMVLAIGLVVDDAIVVVENIHRHIEEGLTPFQAAIQGAREIAGPVVAMTLTLATVYAPIGFMGGLTGGLFKEFAFTLAGAVIISGVIALTLSPMMSSRLLTPQQGRLASWLDARFESLRKAYESRLHGSLDYRPVTLVVVVVILVSCAGLYLFSKKELARPEDQGVVFSISTAPENATIEYSQAYVDQMMAIFDQFEGRSDYFIVVGANGSVNTTMSGVILKPWSERSQTQMQLVPQMQGQMGQIAGLRTVSFNLPTLPGATGLPLQVVLTAARPYETLYEMGEELMDAARKSGKFFFINADLKFNKPNARLEIDRARAAELGISMADIGRALATSLSGGYVTRYSVEGRSYKVIPQMERQARLTPDILTRIYVRSAAGEMLPLSTIGRVVEGVEPNARGQFQQMNAMVIEGVMRPGVSLGDALAFFEQTARERLPADIRLDYAGQSRQFKQEGSDLVMTFVLALILIYLVLAAQFESFRDPFIILVSVPLSLVGALLPIALGVTSLNIYTQIGLVTLIGLISKHGILMVSFANQLREQGMGRREAIEHAAGMRLRAILMTTAAMVVGVIPLLLATGAGAASRFDIGLVIAAGLSIGTLFTLFVVPAMYLYLSHRERRPAEA</sequence>
<dbReference type="EMBL" id="CP154858">
    <property type="protein sequence ID" value="XDT70902.1"/>
    <property type="molecule type" value="Genomic_DNA"/>
</dbReference>
<dbReference type="InterPro" id="IPR001036">
    <property type="entry name" value="Acrflvin-R"/>
</dbReference>
<dbReference type="PANTHER" id="PTHR32063:SF28">
    <property type="entry name" value="BLR2861 PROTEIN"/>
    <property type="match status" value="1"/>
</dbReference>
<evidence type="ECO:0000256" key="8">
    <source>
        <dbReference type="SAM" id="Phobius"/>
    </source>
</evidence>
<feature type="transmembrane region" description="Helical" evidence="8">
    <location>
        <begin position="385"/>
        <end position="409"/>
    </location>
</feature>
<dbReference type="Pfam" id="PF00873">
    <property type="entry name" value="ACR_tran"/>
    <property type="match status" value="1"/>
</dbReference>
<dbReference type="PRINTS" id="PR00702">
    <property type="entry name" value="ACRIFLAVINRP"/>
</dbReference>
<proteinExistence type="predicted"/>